<accession>A0ABD3PQ42</accession>
<evidence type="ECO:0000313" key="3">
    <source>
        <dbReference type="Proteomes" id="UP001516023"/>
    </source>
</evidence>
<evidence type="ECO:0000313" key="2">
    <source>
        <dbReference type="EMBL" id="KAL3790047.1"/>
    </source>
</evidence>
<dbReference type="EMBL" id="JABMIG020000134">
    <property type="protein sequence ID" value="KAL3790047.1"/>
    <property type="molecule type" value="Genomic_DNA"/>
</dbReference>
<feature type="region of interest" description="Disordered" evidence="1">
    <location>
        <begin position="79"/>
        <end position="107"/>
    </location>
</feature>
<dbReference type="InterPro" id="IPR009858">
    <property type="entry name" value="DUF1415"/>
</dbReference>
<proteinExistence type="predicted"/>
<protein>
    <recommendedName>
        <fullName evidence="4">DUF1415 domain-containing protein</fullName>
    </recommendedName>
</protein>
<name>A0ABD3PQ42_9STRA</name>
<reference evidence="2 3" key="1">
    <citation type="journal article" date="2020" name="G3 (Bethesda)">
        <title>Improved Reference Genome for Cyclotella cryptica CCMP332, a Model for Cell Wall Morphogenesis, Salinity Adaptation, and Lipid Production in Diatoms (Bacillariophyta).</title>
        <authorList>
            <person name="Roberts W.R."/>
            <person name="Downey K.M."/>
            <person name="Ruck E.C."/>
            <person name="Traller J.C."/>
            <person name="Alverson A.J."/>
        </authorList>
    </citation>
    <scope>NUCLEOTIDE SEQUENCE [LARGE SCALE GENOMIC DNA]</scope>
    <source>
        <strain evidence="2 3">CCMP332</strain>
    </source>
</reference>
<keyword evidence="3" id="KW-1185">Reference proteome</keyword>
<evidence type="ECO:0000256" key="1">
    <source>
        <dbReference type="SAM" id="MobiDB-lite"/>
    </source>
</evidence>
<feature type="compositionally biased region" description="Basic and acidic residues" evidence="1">
    <location>
        <begin position="84"/>
        <end position="93"/>
    </location>
</feature>
<gene>
    <name evidence="2" type="ORF">HJC23_011403</name>
</gene>
<dbReference type="Pfam" id="PF07209">
    <property type="entry name" value="DUF1415"/>
    <property type="match status" value="1"/>
</dbReference>
<dbReference type="AlphaFoldDB" id="A0ABD3PQ42"/>
<comment type="caution">
    <text evidence="2">The sequence shown here is derived from an EMBL/GenBank/DDBJ whole genome shotgun (WGS) entry which is preliminary data.</text>
</comment>
<evidence type="ECO:0008006" key="4">
    <source>
        <dbReference type="Google" id="ProtNLM"/>
    </source>
</evidence>
<feature type="compositionally biased region" description="Polar residues" evidence="1">
    <location>
        <begin position="95"/>
        <end position="107"/>
    </location>
</feature>
<organism evidence="2 3">
    <name type="scientific">Cyclotella cryptica</name>
    <dbReference type="NCBI Taxonomy" id="29204"/>
    <lineage>
        <taxon>Eukaryota</taxon>
        <taxon>Sar</taxon>
        <taxon>Stramenopiles</taxon>
        <taxon>Ochrophyta</taxon>
        <taxon>Bacillariophyta</taxon>
        <taxon>Coscinodiscophyceae</taxon>
        <taxon>Thalassiosirophycidae</taxon>
        <taxon>Stephanodiscales</taxon>
        <taxon>Stephanodiscaceae</taxon>
        <taxon>Cyclotella</taxon>
    </lineage>
</organism>
<dbReference type="Proteomes" id="UP001516023">
    <property type="component" value="Unassembled WGS sequence"/>
</dbReference>
<sequence length="311" mass="35467">MAARPVHIGYERQPLYLSSEPAFVTKSIVQHFRIRTSSRDSALAFHSSSNMDVLRHPEKISIRNFASSSDSNRKYRIVHSSTSKNHEDNDRSKKIPNTSNSFNPSDDTVESQTLEWIRRVVIGYNLCPFAEKPLREDKLKLSVVRGNDTESIASTVLYEMIMQTERPGTTVVIAPEFFPDDFEEYMALVQYLEEDIIEEHEDLRGVVQIAPFHPLFQFEGSGNSGVDNYTNRSPYPMFHILRENEVSKAVDKLGGDASKVWERNVRLLEHMEMKLGKEGVENAMKGERVMGMEDVLKEVKVSGFSDTSDKL</sequence>